<dbReference type="SUPFAM" id="SSF56112">
    <property type="entry name" value="Protein kinase-like (PK-like)"/>
    <property type="match status" value="1"/>
</dbReference>
<dbReference type="EC" id="2.7.11.1" evidence="3"/>
<keyword evidence="9" id="KW-0418">Kinase</keyword>
<dbReference type="Proteomes" id="UP001202328">
    <property type="component" value="Unassembled WGS sequence"/>
</dbReference>
<proteinExistence type="predicted"/>
<evidence type="ECO:0000259" key="14">
    <source>
        <dbReference type="PROSITE" id="PS50011"/>
    </source>
</evidence>
<dbReference type="GO" id="GO:0005524">
    <property type="term" value="F:ATP binding"/>
    <property type="evidence" value="ECO:0007669"/>
    <property type="project" value="UniProtKB-KW"/>
</dbReference>
<dbReference type="Pfam" id="PF12330">
    <property type="entry name" value="Haspin_kinase"/>
    <property type="match status" value="1"/>
</dbReference>
<dbReference type="Gene3D" id="1.10.510.10">
    <property type="entry name" value="Transferase(Phosphotransferase) domain 1"/>
    <property type="match status" value="1"/>
</dbReference>
<comment type="subcellular location">
    <subcellularLocation>
        <location evidence="1">Chromosome</location>
    </subcellularLocation>
    <subcellularLocation>
        <location evidence="2">Cytoplasm</location>
    </subcellularLocation>
</comment>
<evidence type="ECO:0000256" key="7">
    <source>
        <dbReference type="ARBA" id="ARBA00022679"/>
    </source>
</evidence>
<keyword evidence="4" id="KW-0158">Chromosome</keyword>
<dbReference type="GO" id="GO:0005634">
    <property type="term" value="C:nucleus"/>
    <property type="evidence" value="ECO:0007669"/>
    <property type="project" value="TreeGrafter"/>
</dbReference>
<evidence type="ECO:0000256" key="1">
    <source>
        <dbReference type="ARBA" id="ARBA00004286"/>
    </source>
</evidence>
<dbReference type="InterPro" id="IPR000719">
    <property type="entry name" value="Prot_kinase_dom"/>
</dbReference>
<dbReference type="GO" id="GO:0035556">
    <property type="term" value="P:intracellular signal transduction"/>
    <property type="evidence" value="ECO:0007669"/>
    <property type="project" value="TreeGrafter"/>
</dbReference>
<keyword evidence="6" id="KW-0723">Serine/threonine-protein kinase</keyword>
<dbReference type="GO" id="GO:0072354">
    <property type="term" value="F:histone H3T3 kinase activity"/>
    <property type="evidence" value="ECO:0007669"/>
    <property type="project" value="TreeGrafter"/>
</dbReference>
<feature type="domain" description="Protein kinase" evidence="14">
    <location>
        <begin position="328"/>
        <end position="639"/>
    </location>
</feature>
<dbReference type="PANTHER" id="PTHR24419:SF18">
    <property type="entry name" value="SERINE_THREONINE-PROTEIN KINASE HASPIN"/>
    <property type="match status" value="1"/>
</dbReference>
<evidence type="ECO:0000256" key="2">
    <source>
        <dbReference type="ARBA" id="ARBA00004496"/>
    </source>
</evidence>
<accession>A0AAD4TIF0</accession>
<dbReference type="PROSITE" id="PS50011">
    <property type="entry name" value="PROTEIN_KINASE_DOM"/>
    <property type="match status" value="1"/>
</dbReference>
<dbReference type="GO" id="GO:0005694">
    <property type="term" value="C:chromosome"/>
    <property type="evidence" value="ECO:0007669"/>
    <property type="project" value="UniProtKB-SubCell"/>
</dbReference>
<dbReference type="PANTHER" id="PTHR24419">
    <property type="entry name" value="INTERLEUKIN-1 RECEPTOR-ASSOCIATED KINASE"/>
    <property type="match status" value="1"/>
</dbReference>
<evidence type="ECO:0000256" key="10">
    <source>
        <dbReference type="ARBA" id="ARBA00022840"/>
    </source>
</evidence>
<dbReference type="InterPro" id="IPR011009">
    <property type="entry name" value="Kinase-like_dom_sf"/>
</dbReference>
<protein>
    <recommendedName>
        <fullName evidence="3">non-specific serine/threonine protein kinase</fullName>
        <ecNumber evidence="3">2.7.11.1</ecNumber>
    </recommendedName>
</protein>
<sequence>MNAIGVIHILSSSDEEEDESPPVILLSKLINYAIKDENQMKKTVVDRDDDCLILNLNPFEDIHKLSIKEEEKDMEDDSLKQEEDLTAEFSQRIQYAETKSDCVKKEDDILGEKKKNQEEKADRNRKAENMPDAGARANGANATAQNNGGSTKKNVISLLEESPTPKHLGTGEMSATLSGYLARPKVNTRLGKWLVAKNLNFSSGSFSTSSDIFKTPMTSLECINGESPKISVEQTQDKVARKLSLDILPLLTSSSGIDKDPVKSNAGVLTMVDEGCKEIQKSVERLSLAQRLSFMDDNHQDPFTLLLRACKQSAPYTLLHLFSQYSDPGCIEKIGEGTFGEAFRAGGRVCKVVPIDGDLVNGFVQKKSIELLEEVLLSWALNSLKGQERDLDNTCTTFIETVDVRVCQGVYDASLIKAREDWVVRHNLENDHQNEFSGEQCYVVFVLSYGGEDLESFVLSNFHEVQSLLVQVAAGLAVAEAAYEFEHRDLHWGNILLTRRGVETEKFVLEGRQMRARTFGLSISIIDFTLSRINTGEAIHYLDISNDPELFKGPRGCKQSETYRKMRKVTEECWEGSFPKTNVLWLQYLVDILLQKKSFGQTSKNKRDLRSLKKRLDTCCSAKEAVADPFFSSLLIDHL</sequence>
<comment type="catalytic activity">
    <reaction evidence="11">
        <text>L-threonyl-[protein] + ATP = O-phospho-L-threonyl-[protein] + ADP + H(+)</text>
        <dbReference type="Rhea" id="RHEA:46608"/>
        <dbReference type="Rhea" id="RHEA-COMP:11060"/>
        <dbReference type="Rhea" id="RHEA-COMP:11605"/>
        <dbReference type="ChEBI" id="CHEBI:15378"/>
        <dbReference type="ChEBI" id="CHEBI:30013"/>
        <dbReference type="ChEBI" id="CHEBI:30616"/>
        <dbReference type="ChEBI" id="CHEBI:61977"/>
        <dbReference type="ChEBI" id="CHEBI:456216"/>
        <dbReference type="EC" id="2.7.11.1"/>
    </reaction>
</comment>
<evidence type="ECO:0000256" key="3">
    <source>
        <dbReference type="ARBA" id="ARBA00012513"/>
    </source>
</evidence>
<evidence type="ECO:0000256" key="12">
    <source>
        <dbReference type="ARBA" id="ARBA00048679"/>
    </source>
</evidence>
<evidence type="ECO:0000256" key="13">
    <source>
        <dbReference type="SAM" id="MobiDB-lite"/>
    </source>
</evidence>
<dbReference type="EMBL" id="JAJJMB010001184">
    <property type="protein sequence ID" value="KAI3958120.1"/>
    <property type="molecule type" value="Genomic_DNA"/>
</dbReference>
<evidence type="ECO:0000313" key="16">
    <source>
        <dbReference type="Proteomes" id="UP001202328"/>
    </source>
</evidence>
<keyword evidence="8" id="KW-0547">Nucleotide-binding</keyword>
<evidence type="ECO:0000256" key="6">
    <source>
        <dbReference type="ARBA" id="ARBA00022527"/>
    </source>
</evidence>
<feature type="compositionally biased region" description="Basic and acidic residues" evidence="13">
    <location>
        <begin position="110"/>
        <end position="129"/>
    </location>
</feature>
<comment type="catalytic activity">
    <reaction evidence="12">
        <text>L-seryl-[protein] + ATP = O-phospho-L-seryl-[protein] + ADP + H(+)</text>
        <dbReference type="Rhea" id="RHEA:17989"/>
        <dbReference type="Rhea" id="RHEA-COMP:9863"/>
        <dbReference type="Rhea" id="RHEA-COMP:11604"/>
        <dbReference type="ChEBI" id="CHEBI:15378"/>
        <dbReference type="ChEBI" id="CHEBI:29999"/>
        <dbReference type="ChEBI" id="CHEBI:30616"/>
        <dbReference type="ChEBI" id="CHEBI:83421"/>
        <dbReference type="ChEBI" id="CHEBI:456216"/>
        <dbReference type="EC" id="2.7.11.1"/>
    </reaction>
</comment>
<evidence type="ECO:0000256" key="9">
    <source>
        <dbReference type="ARBA" id="ARBA00022777"/>
    </source>
</evidence>
<name>A0AAD4TIF0_9MAGN</name>
<evidence type="ECO:0000256" key="5">
    <source>
        <dbReference type="ARBA" id="ARBA00022490"/>
    </source>
</evidence>
<dbReference type="InterPro" id="IPR024604">
    <property type="entry name" value="GSG2_C"/>
</dbReference>
<feature type="compositionally biased region" description="Low complexity" evidence="13">
    <location>
        <begin position="133"/>
        <end position="149"/>
    </location>
</feature>
<evidence type="ECO:0000256" key="4">
    <source>
        <dbReference type="ARBA" id="ARBA00022454"/>
    </source>
</evidence>
<keyword evidence="16" id="KW-1185">Reference proteome</keyword>
<dbReference type="Gene3D" id="3.30.200.20">
    <property type="entry name" value="Phosphorylase Kinase, domain 1"/>
    <property type="match status" value="1"/>
</dbReference>
<dbReference type="GO" id="GO:0005737">
    <property type="term" value="C:cytoplasm"/>
    <property type="evidence" value="ECO:0007669"/>
    <property type="project" value="UniProtKB-SubCell"/>
</dbReference>
<dbReference type="FunFam" id="1.10.510.10:FF:000401">
    <property type="entry name" value="serine/threonine-protein kinase haspin"/>
    <property type="match status" value="1"/>
</dbReference>
<evidence type="ECO:0000313" key="15">
    <source>
        <dbReference type="EMBL" id="KAI3958120.1"/>
    </source>
</evidence>
<comment type="caution">
    <text evidence="15">The sequence shown here is derived from an EMBL/GenBank/DDBJ whole genome shotgun (WGS) entry which is preliminary data.</text>
</comment>
<keyword evidence="10" id="KW-0067">ATP-binding</keyword>
<organism evidence="15 16">
    <name type="scientific">Papaver atlanticum</name>
    <dbReference type="NCBI Taxonomy" id="357466"/>
    <lineage>
        <taxon>Eukaryota</taxon>
        <taxon>Viridiplantae</taxon>
        <taxon>Streptophyta</taxon>
        <taxon>Embryophyta</taxon>
        <taxon>Tracheophyta</taxon>
        <taxon>Spermatophyta</taxon>
        <taxon>Magnoliopsida</taxon>
        <taxon>Ranunculales</taxon>
        <taxon>Papaveraceae</taxon>
        <taxon>Papaveroideae</taxon>
        <taxon>Papaver</taxon>
    </lineage>
</organism>
<evidence type="ECO:0000256" key="11">
    <source>
        <dbReference type="ARBA" id="ARBA00047899"/>
    </source>
</evidence>
<dbReference type="SMART" id="SM01331">
    <property type="entry name" value="DUF3635"/>
    <property type="match status" value="1"/>
</dbReference>
<evidence type="ECO:0000256" key="8">
    <source>
        <dbReference type="ARBA" id="ARBA00022741"/>
    </source>
</evidence>
<dbReference type="GO" id="GO:0000278">
    <property type="term" value="P:mitotic cell cycle"/>
    <property type="evidence" value="ECO:0007669"/>
    <property type="project" value="TreeGrafter"/>
</dbReference>
<keyword evidence="7" id="KW-0808">Transferase</keyword>
<feature type="region of interest" description="Disordered" evidence="13">
    <location>
        <begin position="110"/>
        <end position="150"/>
    </location>
</feature>
<reference evidence="15" key="1">
    <citation type="submission" date="2022-04" db="EMBL/GenBank/DDBJ databases">
        <title>A functionally conserved STORR gene fusion in Papaver species that diverged 16.8 million years ago.</title>
        <authorList>
            <person name="Catania T."/>
        </authorList>
    </citation>
    <scope>NUCLEOTIDE SEQUENCE</scope>
    <source>
        <strain evidence="15">S-188037</strain>
    </source>
</reference>
<keyword evidence="5" id="KW-0963">Cytoplasm</keyword>
<dbReference type="AlphaFoldDB" id="A0AAD4TIF0"/>
<gene>
    <name evidence="15" type="ORF">MKW98_020762</name>
</gene>